<dbReference type="InterPro" id="IPR012001">
    <property type="entry name" value="Thiamin_PyroP_enz_TPP-bd_dom"/>
</dbReference>
<dbReference type="OrthoDB" id="4494979at2"/>
<dbReference type="SUPFAM" id="SSF52518">
    <property type="entry name" value="Thiamin diphosphate-binding fold (THDP-binding)"/>
    <property type="match status" value="2"/>
</dbReference>
<accession>A0A109BDP4</accession>
<dbReference type="Pfam" id="PF02775">
    <property type="entry name" value="TPP_enzyme_C"/>
    <property type="match status" value="1"/>
</dbReference>
<comment type="similarity">
    <text evidence="1 3">Belongs to the TPP enzyme family.</text>
</comment>
<dbReference type="GO" id="GO:0005948">
    <property type="term" value="C:acetolactate synthase complex"/>
    <property type="evidence" value="ECO:0007669"/>
    <property type="project" value="TreeGrafter"/>
</dbReference>
<dbReference type="FunFam" id="3.40.50.970:FF:000007">
    <property type="entry name" value="Acetolactate synthase"/>
    <property type="match status" value="1"/>
</dbReference>
<evidence type="ECO:0000313" key="8">
    <source>
        <dbReference type="Proteomes" id="UP000059074"/>
    </source>
</evidence>
<dbReference type="AlphaFoldDB" id="A0A109BDP4"/>
<dbReference type="PANTHER" id="PTHR18968:SF120">
    <property type="entry name" value="ACETOLACTATE SYNTHASE LARGE SUBUNIT"/>
    <property type="match status" value="1"/>
</dbReference>
<dbReference type="Gene3D" id="3.40.50.970">
    <property type="match status" value="2"/>
</dbReference>
<dbReference type="RefSeq" id="WP_068462547.1">
    <property type="nucleotide sequence ID" value="NZ_LMTR01000071.1"/>
</dbReference>
<dbReference type="InterPro" id="IPR029061">
    <property type="entry name" value="THDP-binding"/>
</dbReference>
<evidence type="ECO:0000256" key="3">
    <source>
        <dbReference type="RuleBase" id="RU362132"/>
    </source>
</evidence>
<protein>
    <recommendedName>
        <fullName evidence="9">Thiamine pyrophosphate-binding protein</fullName>
    </recommendedName>
</protein>
<dbReference type="InterPro" id="IPR012000">
    <property type="entry name" value="Thiamin_PyroP_enz_cen_dom"/>
</dbReference>
<comment type="caution">
    <text evidence="7">The sequence shown here is derived from an EMBL/GenBank/DDBJ whole genome shotgun (WGS) entry which is preliminary data.</text>
</comment>
<proteinExistence type="inferred from homology"/>
<feature type="domain" description="Thiamine pyrophosphate enzyme central" evidence="4">
    <location>
        <begin position="190"/>
        <end position="326"/>
    </location>
</feature>
<gene>
    <name evidence="7" type="ORF">APY04_2295</name>
</gene>
<dbReference type="InterPro" id="IPR011766">
    <property type="entry name" value="TPP_enzyme_TPP-bd"/>
</dbReference>
<evidence type="ECO:0000313" key="7">
    <source>
        <dbReference type="EMBL" id="KWT66888.1"/>
    </source>
</evidence>
<dbReference type="GO" id="GO:0009099">
    <property type="term" value="P:L-valine biosynthetic process"/>
    <property type="evidence" value="ECO:0007669"/>
    <property type="project" value="TreeGrafter"/>
</dbReference>
<dbReference type="InterPro" id="IPR029035">
    <property type="entry name" value="DHS-like_NAD/FAD-binding_dom"/>
</dbReference>
<dbReference type="InterPro" id="IPR045229">
    <property type="entry name" value="TPP_enz"/>
</dbReference>
<dbReference type="GO" id="GO:0009097">
    <property type="term" value="P:isoleucine biosynthetic process"/>
    <property type="evidence" value="ECO:0007669"/>
    <property type="project" value="TreeGrafter"/>
</dbReference>
<keyword evidence="8" id="KW-1185">Reference proteome</keyword>
<dbReference type="SUPFAM" id="SSF52467">
    <property type="entry name" value="DHS-like NAD/FAD-binding domain"/>
    <property type="match status" value="1"/>
</dbReference>
<sequence length="550" mass="59113">MRTGGKILVDQLVLEGCRAVYTVPGESFLAALDAMFDVGTIRAIVCRHEGGAAMMAEAAGKLTGNPGVAFVTRAPGATNASSGVYVAHHDATPMVLLVGLIERGHEGRGAFQEIDLKAMFGGIANWVGIAREPERIAEMLATAFNAARSGRPGPAVLGLPEDILTAVVEAEDAGLPPSRLPAPSAADMTKLKAKLSDAERPLVLLGGAGWNEAAAANIEKFAETFEIPVASAFRRQDHMDNRHPCYVGHAGIDMDAKLMAALRGSDLLLVIGEGLSEITTGAYTHVKTPRPNQYLVHAHPSPEAIGRVFRADLPIITAAEPFTRALARMKPPPKRRWNRLRKDLRASYERSLKPLATTGTVRMEEVVASISRELPDDAIITNGAGNYASFVHRYFQYKQWPSQLAPTSGSMGYGLPAAIAAKIEFPDRPVIAFAGDGCLLMTGQELATAVQYGLPIIIIVANNGMYGTIRMHQERRYPGRVVGTTLVNPDFVAFARSFGAHGERVDMTEAFLPAFRRALEASAPVLIELRLDPEAISVKQTLAQIRGDKD</sequence>
<dbReference type="STRING" id="121290.APY04_2295"/>
<dbReference type="PANTHER" id="PTHR18968">
    <property type="entry name" value="THIAMINE PYROPHOSPHATE ENZYMES"/>
    <property type="match status" value="1"/>
</dbReference>
<dbReference type="PATRIC" id="fig|121290.4.peg.2493"/>
<organism evidence="7 8">
    <name type="scientific">Hyphomicrobium sulfonivorans</name>
    <dbReference type="NCBI Taxonomy" id="121290"/>
    <lineage>
        <taxon>Bacteria</taxon>
        <taxon>Pseudomonadati</taxon>
        <taxon>Pseudomonadota</taxon>
        <taxon>Alphaproteobacteria</taxon>
        <taxon>Hyphomicrobiales</taxon>
        <taxon>Hyphomicrobiaceae</taxon>
        <taxon>Hyphomicrobium</taxon>
    </lineage>
</organism>
<feature type="domain" description="Thiamine pyrophosphate enzyme N-terminal TPP-binding" evidence="6">
    <location>
        <begin position="3"/>
        <end position="119"/>
    </location>
</feature>
<dbReference type="Pfam" id="PF02776">
    <property type="entry name" value="TPP_enzyme_N"/>
    <property type="match status" value="1"/>
</dbReference>
<dbReference type="Pfam" id="PF00205">
    <property type="entry name" value="TPP_enzyme_M"/>
    <property type="match status" value="1"/>
</dbReference>
<name>A0A109BDP4_HYPSL</name>
<reference evidence="7 8" key="1">
    <citation type="submission" date="2015-10" db="EMBL/GenBank/DDBJ databases">
        <title>Transcriptomic analysis of a linuron degrading triple-species bacterial consortium.</title>
        <authorList>
            <person name="Albers P."/>
        </authorList>
    </citation>
    <scope>NUCLEOTIDE SEQUENCE [LARGE SCALE GENOMIC DNA]</scope>
    <source>
        <strain evidence="7 8">WDL6</strain>
    </source>
</reference>
<dbReference type="EMBL" id="LMTR01000071">
    <property type="protein sequence ID" value="KWT66888.1"/>
    <property type="molecule type" value="Genomic_DNA"/>
</dbReference>
<evidence type="ECO:0008006" key="9">
    <source>
        <dbReference type="Google" id="ProtNLM"/>
    </source>
</evidence>
<evidence type="ECO:0000259" key="5">
    <source>
        <dbReference type="Pfam" id="PF02775"/>
    </source>
</evidence>
<dbReference type="Proteomes" id="UP000059074">
    <property type="component" value="Unassembled WGS sequence"/>
</dbReference>
<keyword evidence="2 3" id="KW-0786">Thiamine pyrophosphate</keyword>
<evidence type="ECO:0000259" key="4">
    <source>
        <dbReference type="Pfam" id="PF00205"/>
    </source>
</evidence>
<dbReference type="GO" id="GO:0030976">
    <property type="term" value="F:thiamine pyrophosphate binding"/>
    <property type="evidence" value="ECO:0007669"/>
    <property type="project" value="InterPro"/>
</dbReference>
<dbReference type="GO" id="GO:0000287">
    <property type="term" value="F:magnesium ion binding"/>
    <property type="evidence" value="ECO:0007669"/>
    <property type="project" value="InterPro"/>
</dbReference>
<dbReference type="InterPro" id="IPR000399">
    <property type="entry name" value="TPP-bd_CS"/>
</dbReference>
<dbReference type="GO" id="GO:0003984">
    <property type="term" value="F:acetolactate synthase activity"/>
    <property type="evidence" value="ECO:0007669"/>
    <property type="project" value="TreeGrafter"/>
</dbReference>
<dbReference type="CDD" id="cd00568">
    <property type="entry name" value="TPP_enzymes"/>
    <property type="match status" value="1"/>
</dbReference>
<evidence type="ECO:0000256" key="1">
    <source>
        <dbReference type="ARBA" id="ARBA00007812"/>
    </source>
</evidence>
<evidence type="ECO:0000256" key="2">
    <source>
        <dbReference type="ARBA" id="ARBA00023052"/>
    </source>
</evidence>
<dbReference type="GO" id="GO:0050660">
    <property type="term" value="F:flavin adenine dinucleotide binding"/>
    <property type="evidence" value="ECO:0007669"/>
    <property type="project" value="TreeGrafter"/>
</dbReference>
<dbReference type="NCBIfam" id="NF006052">
    <property type="entry name" value="PRK08199.1"/>
    <property type="match status" value="1"/>
</dbReference>
<dbReference type="PROSITE" id="PS00187">
    <property type="entry name" value="TPP_ENZYMES"/>
    <property type="match status" value="1"/>
</dbReference>
<dbReference type="CDD" id="cd07035">
    <property type="entry name" value="TPP_PYR_POX_like"/>
    <property type="match status" value="1"/>
</dbReference>
<evidence type="ECO:0000259" key="6">
    <source>
        <dbReference type="Pfam" id="PF02776"/>
    </source>
</evidence>
<feature type="domain" description="Thiamine pyrophosphate enzyme TPP-binding" evidence="5">
    <location>
        <begin position="383"/>
        <end position="528"/>
    </location>
</feature>
<dbReference type="Gene3D" id="3.40.50.1220">
    <property type="entry name" value="TPP-binding domain"/>
    <property type="match status" value="1"/>
</dbReference>